<feature type="compositionally biased region" description="Basic residues" evidence="1">
    <location>
        <begin position="260"/>
        <end position="270"/>
    </location>
</feature>
<name>A0A1I8FR27_9PLAT</name>
<keyword evidence="2" id="KW-0812">Transmembrane</keyword>
<accession>A0A1I8FR27</accession>
<reference evidence="4" key="1">
    <citation type="submission" date="2016-11" db="UniProtKB">
        <authorList>
            <consortium name="WormBaseParasite"/>
        </authorList>
    </citation>
    <scope>IDENTIFICATION</scope>
</reference>
<feature type="transmembrane region" description="Helical" evidence="2">
    <location>
        <begin position="21"/>
        <end position="40"/>
    </location>
</feature>
<dbReference type="WBParaSite" id="maker-unitig_44274-snap-gene-0.2-mRNA-1">
    <property type="protein sequence ID" value="maker-unitig_44274-snap-gene-0.2-mRNA-1"/>
    <property type="gene ID" value="maker-unitig_44274-snap-gene-0.2"/>
</dbReference>
<dbReference type="Proteomes" id="UP000095280">
    <property type="component" value="Unplaced"/>
</dbReference>
<dbReference type="AlphaFoldDB" id="A0A1I8FR27"/>
<keyword evidence="2" id="KW-1133">Transmembrane helix</keyword>
<keyword evidence="3" id="KW-1185">Reference proteome</keyword>
<feature type="region of interest" description="Disordered" evidence="1">
    <location>
        <begin position="453"/>
        <end position="472"/>
    </location>
</feature>
<protein>
    <submittedName>
        <fullName evidence="4">Transmembrane protein</fullName>
    </submittedName>
</protein>
<evidence type="ECO:0000256" key="2">
    <source>
        <dbReference type="SAM" id="Phobius"/>
    </source>
</evidence>
<evidence type="ECO:0000256" key="1">
    <source>
        <dbReference type="SAM" id="MobiDB-lite"/>
    </source>
</evidence>
<evidence type="ECO:0000313" key="3">
    <source>
        <dbReference type="Proteomes" id="UP000095280"/>
    </source>
</evidence>
<feature type="region of interest" description="Disordered" evidence="1">
    <location>
        <begin position="226"/>
        <end position="270"/>
    </location>
</feature>
<keyword evidence="2" id="KW-0472">Membrane</keyword>
<sequence length="577" mass="61405">RFRRLVRLVRLSGRAFGCCRLGPASVVGLVRLLVGLSGFWSGLSGFWSGLSGFWSGLSGFWSGLSGFWSGLSGFGRACPASGRVCPASGRACPASGVPVCLPLSALPSNRAVMNGRHQQAARCFRRLPQATRPGATSSACPRRANAVFRASHGSDHLSTPCEKPPSLRCAADVAPALAATFGQTARICRLFTRQAVGQLAEVALGGVAAPMETLLATVASSNFVRRGGGEPAGLPYGSSWRSETPSERARPQQTAQTRQRQNRHRQGSGHRHACLLGLPLDGASASSGSGIQRRTVELFSPDGSLSLVREVRPSPIGSPTQQLQVATRGHPARPAGPADGPSLRADGSGVYRDFLLTYPAFYQSGLPVAKRLLGAAGNQEEPERRTSSATGCSWPGLAVTLTISPPSRSSSGCCCGSTVLGAGRGGRREERRLLGSPVAPDRWERGDRVGAGEIASCRSPEPPAGRSGRHRRQLCPTKLELDDDIDQVDAGLQLRLRECHRLNWRARQLRLHAVLKLPTSLSRRVRAFGCCRDLLPEETAAAVNDRDGQRRRLKLRGSLAFGQWGSAGWMVSVSPGL</sequence>
<evidence type="ECO:0000313" key="4">
    <source>
        <dbReference type="WBParaSite" id="maker-unitig_44274-snap-gene-0.2-mRNA-1"/>
    </source>
</evidence>
<organism evidence="3 4">
    <name type="scientific">Macrostomum lignano</name>
    <dbReference type="NCBI Taxonomy" id="282301"/>
    <lineage>
        <taxon>Eukaryota</taxon>
        <taxon>Metazoa</taxon>
        <taxon>Spiralia</taxon>
        <taxon>Lophotrochozoa</taxon>
        <taxon>Platyhelminthes</taxon>
        <taxon>Rhabditophora</taxon>
        <taxon>Macrostomorpha</taxon>
        <taxon>Macrostomida</taxon>
        <taxon>Macrostomidae</taxon>
        <taxon>Macrostomum</taxon>
    </lineage>
</organism>
<feature type="region of interest" description="Disordered" evidence="1">
    <location>
        <begin position="313"/>
        <end position="344"/>
    </location>
</feature>
<proteinExistence type="predicted"/>